<dbReference type="GO" id="GO:0016020">
    <property type="term" value="C:membrane"/>
    <property type="evidence" value="ECO:0007669"/>
    <property type="project" value="UniProtKB-SubCell"/>
</dbReference>
<dbReference type="Pfam" id="PF05602">
    <property type="entry name" value="CLPTM1"/>
    <property type="match status" value="2"/>
</dbReference>
<evidence type="ECO:0000313" key="8">
    <source>
        <dbReference type="EMBL" id="CAN63584.1"/>
    </source>
</evidence>
<protein>
    <recommendedName>
        <fullName evidence="9">Cleft lip and palate transmembrane protein 1-like</fullName>
    </recommendedName>
</protein>
<proteinExistence type="inferred from homology"/>
<gene>
    <name evidence="8" type="ORF">VITISV_026805</name>
</gene>
<sequence>MAPPAAPAAVEGSGEGGGGAQRQQQEPGYRQTIAGIIRIAVFWYFASKLFSPRKPTPSDPAIQISNLFQKAEPLDMWVYLSEQEKFSDFNSEGALIWHETNIPYAVWGPQSTRSLSLKYYPSEALKHNGSLYAHVFFARSGYPPDPNDPEYDKLAAFERTHPVVIYLPKSRADKRKSLLGNSKESDEVVKASEDTQADSKDEGPVDWISYWKPNITINLVDDFTRDKLIPINDTVKEFPLNLEVGPISMTKWQLFLQIDQSFQIHRSYGSMIEGEADELKIDRTGKIPKLRFRDRESYAGNKTKEYDDIAMKYLSYVLFLLVACSSIYSLTYERHKSWYSWILSSLTSCVYMFGFIMMCPQLFINYKLKSVAHLPWRQMTYKFLNTIIDDLFAFVIKMPVLHRLSVFRDGEFQSKFHCIFCLLLSFHLL</sequence>
<evidence type="ECO:0008006" key="9">
    <source>
        <dbReference type="Google" id="ProtNLM"/>
    </source>
</evidence>
<feature type="compositionally biased region" description="Basic and acidic residues" evidence="6">
    <location>
        <begin position="183"/>
        <end position="201"/>
    </location>
</feature>
<feature type="region of interest" description="Disordered" evidence="6">
    <location>
        <begin position="177"/>
        <end position="201"/>
    </location>
</feature>
<dbReference type="PANTHER" id="PTHR21347:SF0">
    <property type="entry name" value="LIPID SCRAMBLASE CLPTM1L"/>
    <property type="match status" value="1"/>
</dbReference>
<evidence type="ECO:0000256" key="4">
    <source>
        <dbReference type="ARBA" id="ARBA00022989"/>
    </source>
</evidence>
<name>A5BKH6_VITVI</name>
<comment type="subcellular location">
    <subcellularLocation>
        <location evidence="1">Membrane</location>
        <topology evidence="1">Multi-pass membrane protein</topology>
    </subcellularLocation>
</comment>
<dbReference type="ExpressionAtlas" id="A5BKH6">
    <property type="expression patterns" value="baseline and differential"/>
</dbReference>
<keyword evidence="5 7" id="KW-0472">Membrane</keyword>
<dbReference type="EMBL" id="AM462649">
    <property type="protein sequence ID" value="CAN63584.1"/>
    <property type="molecule type" value="Genomic_DNA"/>
</dbReference>
<feature type="region of interest" description="Disordered" evidence="6">
    <location>
        <begin position="1"/>
        <end position="27"/>
    </location>
</feature>
<dbReference type="InterPro" id="IPR008429">
    <property type="entry name" value="CLPTM1"/>
</dbReference>
<evidence type="ECO:0000256" key="3">
    <source>
        <dbReference type="ARBA" id="ARBA00022692"/>
    </source>
</evidence>
<comment type="similarity">
    <text evidence="2">Belongs to the CLPTM1 family.</text>
</comment>
<evidence type="ECO:0000256" key="1">
    <source>
        <dbReference type="ARBA" id="ARBA00004141"/>
    </source>
</evidence>
<evidence type="ECO:0000256" key="7">
    <source>
        <dbReference type="SAM" id="Phobius"/>
    </source>
</evidence>
<evidence type="ECO:0000256" key="2">
    <source>
        <dbReference type="ARBA" id="ARBA00009310"/>
    </source>
</evidence>
<reference evidence="8" key="1">
    <citation type="journal article" date="2007" name="PLoS ONE">
        <title>The first genome sequence of an elite grapevine cultivar (Pinot noir Vitis vinifera L.): coping with a highly heterozygous genome.</title>
        <authorList>
            <person name="Velasco R."/>
            <person name="Zharkikh A."/>
            <person name="Troggio M."/>
            <person name="Cartwright D.A."/>
            <person name="Cestaro A."/>
            <person name="Pruss D."/>
            <person name="Pindo M."/>
            <person name="FitzGerald L.M."/>
            <person name="Vezzulli S."/>
            <person name="Reid J."/>
            <person name="Malacarne G."/>
            <person name="Iliev D."/>
            <person name="Coppola G."/>
            <person name="Wardell B."/>
            <person name="Micheletti D."/>
            <person name="Macalma T."/>
            <person name="Facci M."/>
            <person name="Mitchell J.T."/>
            <person name="Perazzolli M."/>
            <person name="Eldredge G."/>
            <person name="Gatto P."/>
            <person name="Oyzerski R."/>
            <person name="Moretto M."/>
            <person name="Gutin N."/>
            <person name="Stefanini M."/>
            <person name="Chen Y."/>
            <person name="Segala C."/>
            <person name="Davenport C."/>
            <person name="Dematte L."/>
            <person name="Mraz A."/>
            <person name="Battilana J."/>
            <person name="Stormo K."/>
            <person name="Costa F."/>
            <person name="Tao Q."/>
            <person name="Si-Ammour A."/>
            <person name="Harkins T."/>
            <person name="Lackey A."/>
            <person name="Perbost C."/>
            <person name="Taillon B."/>
            <person name="Stella A."/>
            <person name="Solovyev V."/>
            <person name="Fawcett J.A."/>
            <person name="Sterck L."/>
            <person name="Vandepoele K."/>
            <person name="Grando S.M."/>
            <person name="Toppo S."/>
            <person name="Moser C."/>
            <person name="Lanchbury J."/>
            <person name="Bogden R."/>
            <person name="Skolnick M."/>
            <person name="Sgaramella V."/>
            <person name="Bhatnagar S.K."/>
            <person name="Fontana P."/>
            <person name="Gutin A."/>
            <person name="Van de Peer Y."/>
            <person name="Salamini F."/>
            <person name="Viola R."/>
        </authorList>
    </citation>
    <scope>NUCLEOTIDE SEQUENCE</scope>
</reference>
<dbReference type="PANTHER" id="PTHR21347">
    <property type="entry name" value="CLEFT LIP AND PALATE ASSOCIATED TRANSMEMBRANE PROTEIN-RELATED"/>
    <property type="match status" value="1"/>
</dbReference>
<organism evidence="8">
    <name type="scientific">Vitis vinifera</name>
    <name type="common">Grape</name>
    <dbReference type="NCBI Taxonomy" id="29760"/>
    <lineage>
        <taxon>Eukaryota</taxon>
        <taxon>Viridiplantae</taxon>
        <taxon>Streptophyta</taxon>
        <taxon>Embryophyta</taxon>
        <taxon>Tracheophyta</taxon>
        <taxon>Spermatophyta</taxon>
        <taxon>Magnoliopsida</taxon>
        <taxon>eudicotyledons</taxon>
        <taxon>Gunneridae</taxon>
        <taxon>Pentapetalae</taxon>
        <taxon>rosids</taxon>
        <taxon>Vitales</taxon>
        <taxon>Vitaceae</taxon>
        <taxon>Viteae</taxon>
        <taxon>Vitis</taxon>
    </lineage>
</organism>
<evidence type="ECO:0000256" key="5">
    <source>
        <dbReference type="ARBA" id="ARBA00023136"/>
    </source>
</evidence>
<evidence type="ECO:0000256" key="6">
    <source>
        <dbReference type="SAM" id="MobiDB-lite"/>
    </source>
</evidence>
<keyword evidence="4 7" id="KW-1133">Transmembrane helix</keyword>
<keyword evidence="3 7" id="KW-0812">Transmembrane</keyword>
<feature type="transmembrane region" description="Helical" evidence="7">
    <location>
        <begin position="338"/>
        <end position="359"/>
    </location>
</feature>
<feature type="transmembrane region" description="Helical" evidence="7">
    <location>
        <begin position="313"/>
        <end position="332"/>
    </location>
</feature>
<dbReference type="AlphaFoldDB" id="A5BKH6"/>
<accession>A5BKH6</accession>